<evidence type="ECO:0000313" key="14">
    <source>
        <dbReference type="Proteomes" id="UP000249739"/>
    </source>
</evidence>
<proteinExistence type="inferred from homology"/>
<evidence type="ECO:0000256" key="4">
    <source>
        <dbReference type="ARBA" id="ARBA00019403"/>
    </source>
</evidence>
<dbReference type="SMART" id="SM00987">
    <property type="entry name" value="UreE_C"/>
    <property type="match status" value="1"/>
</dbReference>
<comment type="similarity">
    <text evidence="2">Belongs to the uracil-DNA glycosylase (UDG) superfamily. Type 4 (UDGa) family.</text>
</comment>
<gene>
    <name evidence="13" type="ORF">DI586_06115</name>
</gene>
<keyword evidence="10" id="KW-0411">Iron-sulfur</keyword>
<dbReference type="AlphaFoldDB" id="A0A2W5FI38"/>
<dbReference type="Pfam" id="PF03167">
    <property type="entry name" value="UDG"/>
    <property type="match status" value="1"/>
</dbReference>
<evidence type="ECO:0000256" key="2">
    <source>
        <dbReference type="ARBA" id="ARBA00006521"/>
    </source>
</evidence>
<dbReference type="GO" id="GO:0051539">
    <property type="term" value="F:4 iron, 4 sulfur cluster binding"/>
    <property type="evidence" value="ECO:0007669"/>
    <property type="project" value="UniProtKB-KW"/>
</dbReference>
<name>A0A2W5FI38_9BACT</name>
<feature type="domain" description="Uracil-DNA glycosylase-like" evidence="12">
    <location>
        <begin position="106"/>
        <end position="266"/>
    </location>
</feature>
<keyword evidence="5" id="KW-0004">4Fe-4S</keyword>
<dbReference type="SUPFAM" id="SSF52141">
    <property type="entry name" value="Uracil-DNA glycosylase-like"/>
    <property type="match status" value="1"/>
</dbReference>
<evidence type="ECO:0000256" key="9">
    <source>
        <dbReference type="ARBA" id="ARBA00023004"/>
    </source>
</evidence>
<dbReference type="Gene3D" id="3.40.470.10">
    <property type="entry name" value="Uracil-DNA glycosylase-like domain"/>
    <property type="match status" value="1"/>
</dbReference>
<dbReference type="InterPro" id="IPR051536">
    <property type="entry name" value="UDG_Type-4/5"/>
</dbReference>
<dbReference type="GO" id="GO:0004844">
    <property type="term" value="F:uracil DNA N-glycosylase activity"/>
    <property type="evidence" value="ECO:0007669"/>
    <property type="project" value="UniProtKB-EC"/>
</dbReference>
<comment type="catalytic activity">
    <reaction evidence="1">
        <text>Hydrolyzes single-stranded DNA or mismatched double-stranded DNA and polynucleotides, releasing free uracil.</text>
        <dbReference type="EC" id="3.2.2.27"/>
    </reaction>
</comment>
<evidence type="ECO:0000256" key="11">
    <source>
        <dbReference type="ARBA" id="ARBA00023204"/>
    </source>
</evidence>
<keyword evidence="6" id="KW-0479">Metal-binding</keyword>
<dbReference type="InterPro" id="IPR005273">
    <property type="entry name" value="Ura-DNA_glyco_family4"/>
</dbReference>
<dbReference type="PANTHER" id="PTHR33693">
    <property type="entry name" value="TYPE-5 URACIL-DNA GLYCOSYLASE"/>
    <property type="match status" value="1"/>
</dbReference>
<evidence type="ECO:0000256" key="7">
    <source>
        <dbReference type="ARBA" id="ARBA00022763"/>
    </source>
</evidence>
<dbReference type="CDD" id="cd10030">
    <property type="entry name" value="UDG-F4_TTUDGA_SPO1dp_like"/>
    <property type="match status" value="1"/>
</dbReference>
<evidence type="ECO:0000313" key="13">
    <source>
        <dbReference type="EMBL" id="PZP55665.1"/>
    </source>
</evidence>
<dbReference type="EC" id="3.2.2.27" evidence="3"/>
<dbReference type="GO" id="GO:0006281">
    <property type="term" value="P:DNA repair"/>
    <property type="evidence" value="ECO:0007669"/>
    <property type="project" value="UniProtKB-KW"/>
</dbReference>
<evidence type="ECO:0000256" key="10">
    <source>
        <dbReference type="ARBA" id="ARBA00023014"/>
    </source>
</evidence>
<evidence type="ECO:0000256" key="3">
    <source>
        <dbReference type="ARBA" id="ARBA00012030"/>
    </source>
</evidence>
<dbReference type="SMART" id="SM00986">
    <property type="entry name" value="UDG"/>
    <property type="match status" value="1"/>
</dbReference>
<protein>
    <recommendedName>
        <fullName evidence="4">Type-4 uracil-DNA glycosylase</fullName>
        <ecNumber evidence="3">3.2.2.27</ecNumber>
    </recommendedName>
</protein>
<dbReference type="Proteomes" id="UP000249739">
    <property type="component" value="Unassembled WGS sequence"/>
</dbReference>
<dbReference type="InterPro" id="IPR036895">
    <property type="entry name" value="Uracil-DNA_glycosylase-like_sf"/>
</dbReference>
<dbReference type="GO" id="GO:0046872">
    <property type="term" value="F:metal ion binding"/>
    <property type="evidence" value="ECO:0007669"/>
    <property type="project" value="UniProtKB-KW"/>
</dbReference>
<keyword evidence="9" id="KW-0408">Iron</keyword>
<evidence type="ECO:0000256" key="6">
    <source>
        <dbReference type="ARBA" id="ARBA00022723"/>
    </source>
</evidence>
<comment type="caution">
    <text evidence="13">The sequence shown here is derived from an EMBL/GenBank/DDBJ whole genome shotgun (WGS) entry which is preliminary data.</text>
</comment>
<dbReference type="PANTHER" id="PTHR33693:SF1">
    <property type="entry name" value="TYPE-4 URACIL-DNA GLYCOSYLASE"/>
    <property type="match status" value="1"/>
</dbReference>
<accession>A0A2W5FI38</accession>
<organism evidence="13 14">
    <name type="scientific">Micavibrio aeruginosavorus</name>
    <dbReference type="NCBI Taxonomy" id="349221"/>
    <lineage>
        <taxon>Bacteria</taxon>
        <taxon>Pseudomonadati</taxon>
        <taxon>Bdellovibrionota</taxon>
        <taxon>Bdellovibrionia</taxon>
        <taxon>Bdellovibrionales</taxon>
        <taxon>Pseudobdellovibrionaceae</taxon>
        <taxon>Micavibrio</taxon>
    </lineage>
</organism>
<evidence type="ECO:0000259" key="12">
    <source>
        <dbReference type="SMART" id="SM00986"/>
    </source>
</evidence>
<keyword evidence="7" id="KW-0227">DNA damage</keyword>
<sequence>MKIRTGFLSSDLSILEWYLEQGVTELLEDAPVDRFAAVSASASVPVVALKSAPPINIISEMPLGTNDAKIEALKLAQSAHSLTELEAAIRDFDGLAIRKTATNLVFSDGNPKAKVMVIGEAPGGDEDIQGKPFVGVSGQLLDRMFAAIGLSRQSDDPDTSLYISNILNWRPPGNRTPSPAEVEISLAFIERHIALIQPKILVFMGGVSAKALLDTVEGITKLRGKWANYRPLTEVGGAEIPVMPTFHPSFLLRTPIQKKQAWNDMLLLKKRLSD</sequence>
<reference evidence="13 14" key="1">
    <citation type="submission" date="2017-08" db="EMBL/GenBank/DDBJ databases">
        <title>Infants hospitalized years apart are colonized by the same room-sourced microbial strains.</title>
        <authorList>
            <person name="Brooks B."/>
            <person name="Olm M.R."/>
            <person name="Firek B.A."/>
            <person name="Baker R."/>
            <person name="Thomas B.C."/>
            <person name="Morowitz M.J."/>
            <person name="Banfield J.F."/>
        </authorList>
    </citation>
    <scope>NUCLEOTIDE SEQUENCE [LARGE SCALE GENOMIC DNA]</scope>
    <source>
        <strain evidence="13">S2_006_000_R2_64</strain>
    </source>
</reference>
<keyword evidence="8" id="KW-0378">Hydrolase</keyword>
<evidence type="ECO:0000256" key="1">
    <source>
        <dbReference type="ARBA" id="ARBA00001400"/>
    </source>
</evidence>
<evidence type="ECO:0000256" key="5">
    <source>
        <dbReference type="ARBA" id="ARBA00022485"/>
    </source>
</evidence>
<keyword evidence="11" id="KW-0234">DNA repair</keyword>
<dbReference type="NCBIfam" id="TIGR00758">
    <property type="entry name" value="UDG_fam4"/>
    <property type="match status" value="1"/>
</dbReference>
<evidence type="ECO:0000256" key="8">
    <source>
        <dbReference type="ARBA" id="ARBA00022801"/>
    </source>
</evidence>
<dbReference type="EMBL" id="QFOT01000056">
    <property type="protein sequence ID" value="PZP55665.1"/>
    <property type="molecule type" value="Genomic_DNA"/>
</dbReference>
<dbReference type="InterPro" id="IPR005122">
    <property type="entry name" value="Uracil-DNA_glycosylase-like"/>
</dbReference>